<dbReference type="RefSeq" id="WP_177221351.1">
    <property type="nucleotide sequence ID" value="NZ_FOFR01000014.1"/>
</dbReference>
<reference evidence="2" key="1">
    <citation type="submission" date="2016-10" db="EMBL/GenBank/DDBJ databases">
        <authorList>
            <person name="Varghese N."/>
            <person name="Submissions S."/>
        </authorList>
    </citation>
    <scope>NUCLEOTIDE SEQUENCE [LARGE SCALE GENOMIC DNA]</scope>
    <source>
        <strain evidence="2">CGMCC 4.3525</strain>
    </source>
</reference>
<name>A0A1H9R8M4_9PSEU</name>
<keyword evidence="2" id="KW-1185">Reference proteome</keyword>
<dbReference type="EMBL" id="FOFR01000014">
    <property type="protein sequence ID" value="SER69076.1"/>
    <property type="molecule type" value="Genomic_DNA"/>
</dbReference>
<dbReference type="STRING" id="402600.SAMN05216188_11435"/>
<dbReference type="Proteomes" id="UP000199352">
    <property type="component" value="Unassembled WGS sequence"/>
</dbReference>
<protein>
    <recommendedName>
        <fullName evidence="3">PH domain-containing protein</fullName>
    </recommendedName>
</protein>
<proteinExistence type="predicted"/>
<evidence type="ECO:0008006" key="3">
    <source>
        <dbReference type="Google" id="ProtNLM"/>
    </source>
</evidence>
<accession>A0A1H9R8M4</accession>
<sequence length="112" mass="12476">MADTAIHDGRLVIEFTAWERVFTWRRRVEVPLGAVREVRRERHPFLRPHGVRVVGAEVAGTVKSGIWRGRGGRQLVAVRGGMTAVWIRTEGHGEFLVSLPEDVIAALEAVVS</sequence>
<gene>
    <name evidence="1" type="ORF">SAMN05216188_11435</name>
</gene>
<evidence type="ECO:0000313" key="1">
    <source>
        <dbReference type="EMBL" id="SER69076.1"/>
    </source>
</evidence>
<dbReference type="AlphaFoldDB" id="A0A1H9R8M4"/>
<organism evidence="1 2">
    <name type="scientific">Lentzea xinjiangensis</name>
    <dbReference type="NCBI Taxonomy" id="402600"/>
    <lineage>
        <taxon>Bacteria</taxon>
        <taxon>Bacillati</taxon>
        <taxon>Actinomycetota</taxon>
        <taxon>Actinomycetes</taxon>
        <taxon>Pseudonocardiales</taxon>
        <taxon>Pseudonocardiaceae</taxon>
        <taxon>Lentzea</taxon>
    </lineage>
</organism>
<evidence type="ECO:0000313" key="2">
    <source>
        <dbReference type="Proteomes" id="UP000199352"/>
    </source>
</evidence>